<dbReference type="EC" id="2.7.11.1" evidence="13"/>
<dbReference type="SMART" id="SM00108">
    <property type="entry name" value="B_lectin"/>
    <property type="match status" value="1"/>
</dbReference>
<dbReference type="Gene3D" id="1.10.510.10">
    <property type="entry name" value="Transferase(Phosphotransferase) domain 1"/>
    <property type="match status" value="1"/>
</dbReference>
<evidence type="ECO:0000313" key="20">
    <source>
        <dbReference type="EMBL" id="KAL0013221.1"/>
    </source>
</evidence>
<accession>A0AAW2DWY4</accession>
<evidence type="ECO:0000256" key="15">
    <source>
        <dbReference type="SAM" id="Phobius"/>
    </source>
</evidence>
<gene>
    <name evidence="20" type="ORF">SO802_000290</name>
</gene>
<protein>
    <recommendedName>
        <fullName evidence="13">Receptor-like serine/threonine-protein kinase</fullName>
        <ecNumber evidence="13">2.7.11.1</ecNumber>
    </recommendedName>
</protein>
<evidence type="ECO:0000256" key="2">
    <source>
        <dbReference type="ARBA" id="ARBA00022553"/>
    </source>
</evidence>
<dbReference type="PIRSF" id="PIRSF000641">
    <property type="entry name" value="SRK"/>
    <property type="match status" value="1"/>
</dbReference>
<keyword evidence="7 13" id="KW-0067">ATP-binding</keyword>
<evidence type="ECO:0000256" key="7">
    <source>
        <dbReference type="ARBA" id="ARBA00022840"/>
    </source>
</evidence>
<dbReference type="InterPro" id="IPR036426">
    <property type="entry name" value="Bulb-type_lectin_dom_sf"/>
</dbReference>
<keyword evidence="21" id="KW-1185">Reference proteome</keyword>
<evidence type="ECO:0000256" key="1">
    <source>
        <dbReference type="ARBA" id="ARBA00022527"/>
    </source>
</evidence>
<evidence type="ECO:0000256" key="16">
    <source>
        <dbReference type="SAM" id="SignalP"/>
    </source>
</evidence>
<dbReference type="GO" id="GO:0004674">
    <property type="term" value="F:protein serine/threonine kinase activity"/>
    <property type="evidence" value="ECO:0007669"/>
    <property type="project" value="UniProtKB-KW"/>
</dbReference>
<evidence type="ECO:0000256" key="6">
    <source>
        <dbReference type="ARBA" id="ARBA00022777"/>
    </source>
</evidence>
<evidence type="ECO:0000256" key="13">
    <source>
        <dbReference type="PIRNR" id="PIRNR000641"/>
    </source>
</evidence>
<dbReference type="Proteomes" id="UP001459277">
    <property type="component" value="Unassembled WGS sequence"/>
</dbReference>
<dbReference type="PROSITE" id="PS00108">
    <property type="entry name" value="PROTEIN_KINASE_ST"/>
    <property type="match status" value="1"/>
</dbReference>
<comment type="similarity">
    <text evidence="13">Belongs to the protein kinase superfamily. Ser/Thr protein kinase family.</text>
</comment>
<dbReference type="InterPro" id="IPR008271">
    <property type="entry name" value="Ser/Thr_kinase_AS"/>
</dbReference>
<feature type="signal peptide" evidence="16">
    <location>
        <begin position="1"/>
        <end position="22"/>
    </location>
</feature>
<evidence type="ECO:0000256" key="10">
    <source>
        <dbReference type="ARBA" id="ARBA00023180"/>
    </source>
</evidence>
<feature type="binding site" evidence="14">
    <location>
        <position position="532"/>
    </location>
    <ligand>
        <name>ATP</name>
        <dbReference type="ChEBI" id="CHEBI:30616"/>
    </ligand>
</feature>
<keyword evidence="15" id="KW-0472">Membrane</keyword>
<dbReference type="SMART" id="SM00473">
    <property type="entry name" value="PAN_AP"/>
    <property type="match status" value="1"/>
</dbReference>
<feature type="domain" description="Protein kinase" evidence="17">
    <location>
        <begin position="504"/>
        <end position="784"/>
    </location>
</feature>
<evidence type="ECO:0000256" key="11">
    <source>
        <dbReference type="ARBA" id="ARBA00047899"/>
    </source>
</evidence>
<dbReference type="PROSITE" id="PS00107">
    <property type="entry name" value="PROTEIN_KINASE_ATP"/>
    <property type="match status" value="1"/>
</dbReference>
<dbReference type="Gene3D" id="3.30.200.20">
    <property type="entry name" value="Phosphorylase Kinase, domain 1"/>
    <property type="match status" value="1"/>
</dbReference>
<dbReference type="CDD" id="cd00028">
    <property type="entry name" value="B_lectin"/>
    <property type="match status" value="1"/>
</dbReference>
<dbReference type="InterPro" id="IPR000719">
    <property type="entry name" value="Prot_kinase_dom"/>
</dbReference>
<feature type="domain" description="Apple" evidence="19">
    <location>
        <begin position="340"/>
        <end position="421"/>
    </location>
</feature>
<dbReference type="CDD" id="cd14066">
    <property type="entry name" value="STKc_IRAK"/>
    <property type="match status" value="1"/>
</dbReference>
<keyword evidence="8" id="KW-1015">Disulfide bond</keyword>
<dbReference type="Pfam" id="PF00954">
    <property type="entry name" value="S_locus_glycop"/>
    <property type="match status" value="1"/>
</dbReference>
<dbReference type="InterPro" id="IPR001480">
    <property type="entry name" value="Bulb-type_lectin_dom"/>
</dbReference>
<proteinExistence type="inferred from homology"/>
<evidence type="ECO:0000259" key="18">
    <source>
        <dbReference type="PROSITE" id="PS50927"/>
    </source>
</evidence>
<dbReference type="InterPro" id="IPR017441">
    <property type="entry name" value="Protein_kinase_ATP_BS"/>
</dbReference>
<dbReference type="FunFam" id="2.90.10.10:FF:000004">
    <property type="entry name" value="G-type lectin S-receptor-like serine/threonine-protein kinase"/>
    <property type="match status" value="1"/>
</dbReference>
<evidence type="ECO:0000313" key="21">
    <source>
        <dbReference type="Proteomes" id="UP001459277"/>
    </source>
</evidence>
<dbReference type="InterPro" id="IPR001245">
    <property type="entry name" value="Ser-Thr/Tyr_kinase_cat_dom"/>
</dbReference>
<organism evidence="20 21">
    <name type="scientific">Lithocarpus litseifolius</name>
    <dbReference type="NCBI Taxonomy" id="425828"/>
    <lineage>
        <taxon>Eukaryota</taxon>
        <taxon>Viridiplantae</taxon>
        <taxon>Streptophyta</taxon>
        <taxon>Embryophyta</taxon>
        <taxon>Tracheophyta</taxon>
        <taxon>Spermatophyta</taxon>
        <taxon>Magnoliopsida</taxon>
        <taxon>eudicotyledons</taxon>
        <taxon>Gunneridae</taxon>
        <taxon>Pentapetalae</taxon>
        <taxon>rosids</taxon>
        <taxon>fabids</taxon>
        <taxon>Fagales</taxon>
        <taxon>Fagaceae</taxon>
        <taxon>Lithocarpus</taxon>
    </lineage>
</organism>
<keyword evidence="4 16" id="KW-0732">Signal</keyword>
<dbReference type="InterPro" id="IPR000858">
    <property type="entry name" value="S_locus_glycoprot_dom"/>
</dbReference>
<feature type="chain" id="PRO_5043531145" description="Receptor-like serine/threonine-protein kinase" evidence="16">
    <location>
        <begin position="23"/>
        <end position="816"/>
    </location>
</feature>
<dbReference type="FunFam" id="3.50.4.10:FF:000002">
    <property type="entry name" value="G-type lectin S-receptor-like serine/threonine-protein kinase"/>
    <property type="match status" value="1"/>
</dbReference>
<evidence type="ECO:0000259" key="17">
    <source>
        <dbReference type="PROSITE" id="PS50011"/>
    </source>
</evidence>
<dbReference type="InterPro" id="IPR003609">
    <property type="entry name" value="Pan_app"/>
</dbReference>
<dbReference type="PROSITE" id="PS50927">
    <property type="entry name" value="BULB_LECTIN"/>
    <property type="match status" value="1"/>
</dbReference>
<evidence type="ECO:0000256" key="8">
    <source>
        <dbReference type="ARBA" id="ARBA00023157"/>
    </source>
</evidence>
<dbReference type="GO" id="GO:0048544">
    <property type="term" value="P:recognition of pollen"/>
    <property type="evidence" value="ECO:0007669"/>
    <property type="project" value="InterPro"/>
</dbReference>
<dbReference type="GO" id="GO:0005524">
    <property type="term" value="F:ATP binding"/>
    <property type="evidence" value="ECO:0007669"/>
    <property type="project" value="UniProtKB-UniRule"/>
</dbReference>
<keyword evidence="5 13" id="KW-0547">Nucleotide-binding</keyword>
<keyword evidence="9" id="KW-0675">Receptor</keyword>
<dbReference type="InterPro" id="IPR024171">
    <property type="entry name" value="SRK-like_kinase"/>
</dbReference>
<evidence type="ECO:0000256" key="14">
    <source>
        <dbReference type="PROSITE-ProRule" id="PRU10141"/>
    </source>
</evidence>
<comment type="catalytic activity">
    <reaction evidence="12 13">
        <text>L-seryl-[protein] + ATP = O-phospho-L-seryl-[protein] + ADP + H(+)</text>
        <dbReference type="Rhea" id="RHEA:17989"/>
        <dbReference type="Rhea" id="RHEA-COMP:9863"/>
        <dbReference type="Rhea" id="RHEA-COMP:11604"/>
        <dbReference type="ChEBI" id="CHEBI:15378"/>
        <dbReference type="ChEBI" id="CHEBI:29999"/>
        <dbReference type="ChEBI" id="CHEBI:30616"/>
        <dbReference type="ChEBI" id="CHEBI:83421"/>
        <dbReference type="ChEBI" id="CHEBI:456216"/>
        <dbReference type="EC" id="2.7.11.1"/>
    </reaction>
</comment>
<dbReference type="PANTHER" id="PTHR32444:SF183">
    <property type="entry name" value="APPLE DOMAIN-CONTAINING PROTEIN"/>
    <property type="match status" value="1"/>
</dbReference>
<keyword evidence="6 13" id="KW-0418">Kinase</keyword>
<keyword evidence="15" id="KW-1133">Transmembrane helix</keyword>
<keyword evidence="10" id="KW-0325">Glycoprotein</keyword>
<evidence type="ECO:0000256" key="3">
    <source>
        <dbReference type="ARBA" id="ARBA00022679"/>
    </source>
</evidence>
<dbReference type="PROSITE" id="PS50948">
    <property type="entry name" value="PAN"/>
    <property type="match status" value="1"/>
</dbReference>
<comment type="caution">
    <text evidence="20">The sequence shown here is derived from an EMBL/GenBank/DDBJ whole genome shotgun (WGS) entry which is preliminary data.</text>
</comment>
<dbReference type="CDD" id="cd01098">
    <property type="entry name" value="PAN_AP_plant"/>
    <property type="match status" value="1"/>
</dbReference>
<evidence type="ECO:0000256" key="5">
    <source>
        <dbReference type="ARBA" id="ARBA00022741"/>
    </source>
</evidence>
<keyword evidence="15" id="KW-0812">Transmembrane</keyword>
<dbReference type="SUPFAM" id="SSF56112">
    <property type="entry name" value="Protein kinase-like (PK-like)"/>
    <property type="match status" value="1"/>
</dbReference>
<dbReference type="FunFam" id="3.30.200.20:FF:000195">
    <property type="entry name" value="G-type lectin S-receptor-like serine/threonine-protein kinase"/>
    <property type="match status" value="1"/>
</dbReference>
<dbReference type="InterPro" id="IPR011009">
    <property type="entry name" value="Kinase-like_dom_sf"/>
</dbReference>
<dbReference type="FunFam" id="1.10.510.10:FF:000060">
    <property type="entry name" value="G-type lectin S-receptor-like serine/threonine-protein kinase"/>
    <property type="match status" value="1"/>
</dbReference>
<evidence type="ECO:0000259" key="19">
    <source>
        <dbReference type="PROSITE" id="PS50948"/>
    </source>
</evidence>
<dbReference type="Gene3D" id="3.50.4.10">
    <property type="entry name" value="Hepatocyte Growth Factor"/>
    <property type="match status" value="1"/>
</dbReference>
<name>A0AAW2DWY4_9ROSI</name>
<feature type="domain" description="Bulb-type lectin" evidence="18">
    <location>
        <begin position="22"/>
        <end position="146"/>
    </location>
</feature>
<feature type="transmembrane region" description="Helical" evidence="15">
    <location>
        <begin position="435"/>
        <end position="459"/>
    </location>
</feature>
<reference evidence="20 21" key="1">
    <citation type="submission" date="2024-01" db="EMBL/GenBank/DDBJ databases">
        <title>A telomere-to-telomere, gap-free genome of sweet tea (Lithocarpus litseifolius).</title>
        <authorList>
            <person name="Zhou J."/>
        </authorList>
    </citation>
    <scope>NUCLEOTIDE SEQUENCE [LARGE SCALE GENOMIC DNA]</scope>
    <source>
        <strain evidence="20">Zhou-2022a</strain>
        <tissue evidence="20">Leaf</tissue>
    </source>
</reference>
<evidence type="ECO:0000256" key="12">
    <source>
        <dbReference type="ARBA" id="ARBA00048679"/>
    </source>
</evidence>
<evidence type="ECO:0000256" key="9">
    <source>
        <dbReference type="ARBA" id="ARBA00023170"/>
    </source>
</evidence>
<dbReference type="Pfam" id="PF07714">
    <property type="entry name" value="PK_Tyr_Ser-Thr"/>
    <property type="match status" value="1"/>
</dbReference>
<dbReference type="Gene3D" id="2.90.10.10">
    <property type="entry name" value="Bulb-type lectin domain"/>
    <property type="match status" value="1"/>
</dbReference>
<comment type="catalytic activity">
    <reaction evidence="11 13">
        <text>L-threonyl-[protein] + ATP = O-phospho-L-threonyl-[protein] + ADP + H(+)</text>
        <dbReference type="Rhea" id="RHEA:46608"/>
        <dbReference type="Rhea" id="RHEA-COMP:11060"/>
        <dbReference type="Rhea" id="RHEA-COMP:11605"/>
        <dbReference type="ChEBI" id="CHEBI:15378"/>
        <dbReference type="ChEBI" id="CHEBI:30013"/>
        <dbReference type="ChEBI" id="CHEBI:30616"/>
        <dbReference type="ChEBI" id="CHEBI:61977"/>
        <dbReference type="ChEBI" id="CHEBI:456216"/>
        <dbReference type="EC" id="2.7.11.1"/>
    </reaction>
</comment>
<dbReference type="SUPFAM" id="SSF51110">
    <property type="entry name" value="alpha-D-mannose-specific plant lectins"/>
    <property type="match status" value="1"/>
</dbReference>
<dbReference type="PANTHER" id="PTHR32444">
    <property type="entry name" value="BULB-TYPE LECTIN DOMAIN-CONTAINING PROTEIN"/>
    <property type="match status" value="1"/>
</dbReference>
<dbReference type="PROSITE" id="PS50011">
    <property type="entry name" value="PROTEIN_KINASE_DOM"/>
    <property type="match status" value="1"/>
</dbReference>
<dbReference type="EMBL" id="JAZDWU010000001">
    <property type="protein sequence ID" value="KAL0013221.1"/>
    <property type="molecule type" value="Genomic_DNA"/>
</dbReference>
<dbReference type="AlphaFoldDB" id="A0AAW2DWY4"/>
<dbReference type="SMART" id="SM00220">
    <property type="entry name" value="S_TKc"/>
    <property type="match status" value="1"/>
</dbReference>
<dbReference type="Pfam" id="PF08276">
    <property type="entry name" value="PAN_2"/>
    <property type="match status" value="1"/>
</dbReference>
<evidence type="ECO:0000256" key="4">
    <source>
        <dbReference type="ARBA" id="ARBA00022729"/>
    </source>
</evidence>
<keyword evidence="2" id="KW-0597">Phosphoprotein</keyword>
<dbReference type="Pfam" id="PF01453">
    <property type="entry name" value="B_lectin"/>
    <property type="match status" value="1"/>
</dbReference>
<sequence>MKAFSALFVYSILLSLRTSTTLDTITPSQSIRDGETLISAGGRFEMGFFSPGSSESRYVGIWFGMSNETVVWVANRETPLKNYHGVLKVTNKGILILLDSTNTTIWSSTISRTAGNKINNPTAQLLDSGNLVVKDGNISDPKTLLWQSFDYPSDSLLSTMKVGWDLVSGLDRYITSWKSAEDPAQGEFSGGLDRRGLPQLVVMKGDKINVRLGSWNGLHFTGLPFLMPNPWFNYEFVMNEKEIYFEYEVLNNSFILRYVLNPSGIGQGFKWVDDTKSWELGITTQSDECEIYAHCGAYASCNINKPPVCACLEGFIPKSPTEWNLADWSGGCVRETPLACNDRDGFLIHKNVKLPDTSSSWFDKNMSLKECEELCLKNCTCKAYANLDIRNGGSGCLLWLTDLVDIVVLQVGGQDIYIRQAASVLMNHIEKKTRLHVIIIACNAILLMVMLVLGLLLYVRKKKLTKEGMNIKCQNDYNNIDGWDEDMELPIFDLITISNATQNFARYNKLGEGGFGSVYKGTLLGGQEIAVKRLSKSSGQGFNEFKNEVILIARLQHRNLVKLLGCCIQENEKMLIYEYMHNKSLDSFIFDQTKSKLLDWRMRHNIIGGIARGLLYLHEDSRLRIIHRDLKASNVLLDKNMNPKISDFGLAKTIGGDEIEAETRRIVGTYGYMPPEYAGYGQISVKTDVFSFGVLLLEIVSGKKSKELCNSVQCLNLLGHAWRLWIEDKPKELIDEFLILDDSCTLFEVLRCIHVGLLCVQQSPEDRPNMSSVVLMLSSDNPLPNPRQPGYFTEKALLGEDYSARNVISCTVLEAR</sequence>
<keyword evidence="1 13" id="KW-0723">Serine/threonine-protein kinase</keyword>
<keyword evidence="3 13" id="KW-0808">Transferase</keyword>